<sequence length="283" mass="33178">MKNKKNCTIFPVYRSNEIQKGTLYYISFKLLCLSLYIIGFYYVLLNNSLENGSLEISKNCNIYKRNLVQVEKSKGQKSKKHLKHRKDVNKTKDNENNIKGNAQQVDENKNSIKNNGENSNVEKKSNVSTCNINYNDMSKNLTEIELYEVLNSFEECPPNDDLRNIWNHSLAVAKEGFDNILKELKGKIQNYLDNDIQLSNGKLLYKDTWDRIDLKFCRTVAIEEAVYTRKFYSLINDKHTINDVVKLIYSFIENFNTLKEELHENCEKELLENVNKIANRKKY</sequence>
<dbReference type="AlphaFoldDB" id="A0A024WC76"/>
<evidence type="ECO:0000313" key="4">
    <source>
        <dbReference type="EMBL" id="ETW38357.1"/>
    </source>
</evidence>
<feature type="domain" description="Plasmodium RESA N-terminal" evidence="3">
    <location>
        <begin position="140"/>
        <end position="266"/>
    </location>
</feature>
<dbReference type="OrthoDB" id="377372at2759"/>
<keyword evidence="2" id="KW-0472">Membrane</keyword>
<dbReference type="Gene3D" id="6.10.280.180">
    <property type="entry name" value="Plasmodium RESA, N-terminal helical domain"/>
    <property type="match status" value="1"/>
</dbReference>
<dbReference type="InterPro" id="IPR019111">
    <property type="entry name" value="PRESA_N"/>
</dbReference>
<dbReference type="InterPro" id="IPR006526">
    <property type="entry name" value="Export_prot_PHISTa/b/c"/>
</dbReference>
<dbReference type="InterPro" id="IPR044885">
    <property type="entry name" value="PRESA_N_sf"/>
</dbReference>
<dbReference type="EMBL" id="KI926311">
    <property type="protein sequence ID" value="ETW38357.1"/>
    <property type="molecule type" value="Genomic_DNA"/>
</dbReference>
<feature type="transmembrane region" description="Helical" evidence="2">
    <location>
        <begin position="21"/>
        <end position="44"/>
    </location>
</feature>
<proteinExistence type="predicted"/>
<feature type="region of interest" description="Disordered" evidence="1">
    <location>
        <begin position="73"/>
        <end position="124"/>
    </location>
</feature>
<evidence type="ECO:0000313" key="5">
    <source>
        <dbReference type="Proteomes" id="UP000030708"/>
    </source>
</evidence>
<protein>
    <recommendedName>
        <fullName evidence="3">Plasmodium RESA N-terminal domain-containing protein</fullName>
    </recommendedName>
</protein>
<evidence type="ECO:0000256" key="1">
    <source>
        <dbReference type="SAM" id="MobiDB-lite"/>
    </source>
</evidence>
<reference evidence="4 5" key="1">
    <citation type="submission" date="2013-02" db="EMBL/GenBank/DDBJ databases">
        <title>The Genome Annotation of Plasmodium falciparum Tanzania (2000708).</title>
        <authorList>
            <consortium name="The Broad Institute Genome Sequencing Platform"/>
            <consortium name="The Broad Institute Genome Sequencing Center for Infectious Disease"/>
            <person name="Neafsey D."/>
            <person name="Hoffman S."/>
            <person name="Volkman S."/>
            <person name="Rosenthal P."/>
            <person name="Walker B."/>
            <person name="Young S.K."/>
            <person name="Zeng Q."/>
            <person name="Gargeya S."/>
            <person name="Fitzgerald M."/>
            <person name="Haas B."/>
            <person name="Abouelleil A."/>
            <person name="Allen A.W."/>
            <person name="Alvarado L."/>
            <person name="Arachchi H.M."/>
            <person name="Berlin A.M."/>
            <person name="Chapman S.B."/>
            <person name="Gainer-Dewar J."/>
            <person name="Goldberg J."/>
            <person name="Griggs A."/>
            <person name="Gujja S."/>
            <person name="Hansen M."/>
            <person name="Howarth C."/>
            <person name="Imamovic A."/>
            <person name="Ireland A."/>
            <person name="Larimer J."/>
            <person name="McCowan C."/>
            <person name="Murphy C."/>
            <person name="Pearson M."/>
            <person name="Poon T.W."/>
            <person name="Priest M."/>
            <person name="Roberts A."/>
            <person name="Saif S."/>
            <person name="Shea T."/>
            <person name="Sisk P."/>
            <person name="Sykes S."/>
            <person name="Wortman J."/>
            <person name="Nusbaum C."/>
            <person name="Birren B."/>
        </authorList>
    </citation>
    <scope>NUCLEOTIDE SEQUENCE [LARGE SCALE GENOMIC DNA]</scope>
    <source>
        <strain evidence="5">Tanzania (2000708)</strain>
    </source>
</reference>
<name>A0A024WC76_PLAFA</name>
<reference evidence="4 5" key="2">
    <citation type="submission" date="2013-02" db="EMBL/GenBank/DDBJ databases">
        <title>The Genome Sequence of Plasmodium falciparum Tanzania (2000708).</title>
        <authorList>
            <consortium name="The Broad Institute Genome Sequencing Platform"/>
            <consortium name="The Broad Institute Genome Sequencing Center for Infectious Disease"/>
            <person name="Neafsey D."/>
            <person name="Cheeseman I."/>
            <person name="Volkman S."/>
            <person name="Adams J."/>
            <person name="Walker B."/>
            <person name="Young S.K."/>
            <person name="Zeng Q."/>
            <person name="Gargeya S."/>
            <person name="Fitzgerald M."/>
            <person name="Haas B."/>
            <person name="Abouelleil A."/>
            <person name="Alvarado L."/>
            <person name="Arachchi H.M."/>
            <person name="Berlin A.M."/>
            <person name="Chapman S.B."/>
            <person name="Dewar J."/>
            <person name="Goldberg J."/>
            <person name="Griggs A."/>
            <person name="Gujja S."/>
            <person name="Hansen M."/>
            <person name="Howarth C."/>
            <person name="Imamovic A."/>
            <person name="Larimer J."/>
            <person name="McCowan C."/>
            <person name="Murphy C."/>
            <person name="Neiman D."/>
            <person name="Pearson M."/>
            <person name="Priest M."/>
            <person name="Roberts A."/>
            <person name="Saif S."/>
            <person name="Shea T."/>
            <person name="Sisk P."/>
            <person name="Sykes S."/>
            <person name="Wortman J."/>
            <person name="Nusbaum C."/>
            <person name="Birren B."/>
        </authorList>
    </citation>
    <scope>NUCLEOTIDE SEQUENCE [LARGE SCALE GENOMIC DNA]</scope>
    <source>
        <strain evidence="5">Tanzania (2000708)</strain>
    </source>
</reference>
<keyword evidence="2" id="KW-1133">Transmembrane helix</keyword>
<gene>
    <name evidence="4" type="ORF">PFTANZ_00975</name>
</gene>
<dbReference type="Pfam" id="PF09687">
    <property type="entry name" value="PRESAN"/>
    <property type="match status" value="1"/>
</dbReference>
<accession>A0A024WC76</accession>
<evidence type="ECO:0000259" key="3">
    <source>
        <dbReference type="Pfam" id="PF09687"/>
    </source>
</evidence>
<dbReference type="NCBIfam" id="TIGR01639">
    <property type="entry name" value="P_fal_TIGR01639"/>
    <property type="match status" value="1"/>
</dbReference>
<feature type="compositionally biased region" description="Polar residues" evidence="1">
    <location>
        <begin position="97"/>
        <end position="119"/>
    </location>
</feature>
<keyword evidence="2" id="KW-0812">Transmembrane</keyword>
<feature type="compositionally biased region" description="Basic residues" evidence="1">
    <location>
        <begin position="75"/>
        <end position="87"/>
    </location>
</feature>
<evidence type="ECO:0000256" key="2">
    <source>
        <dbReference type="SAM" id="Phobius"/>
    </source>
</evidence>
<organism evidence="4 5">
    <name type="scientific">Plasmodium falciparum Tanzania</name>
    <name type="common">2000708</name>
    <dbReference type="NCBI Taxonomy" id="1036725"/>
    <lineage>
        <taxon>Eukaryota</taxon>
        <taxon>Sar</taxon>
        <taxon>Alveolata</taxon>
        <taxon>Apicomplexa</taxon>
        <taxon>Aconoidasida</taxon>
        <taxon>Haemosporida</taxon>
        <taxon>Plasmodiidae</taxon>
        <taxon>Plasmodium</taxon>
        <taxon>Plasmodium (Laverania)</taxon>
    </lineage>
</organism>
<dbReference type="Proteomes" id="UP000030708">
    <property type="component" value="Unassembled WGS sequence"/>
</dbReference>